<evidence type="ECO:0000256" key="5">
    <source>
        <dbReference type="ARBA" id="ARBA00022984"/>
    </source>
</evidence>
<sequence length="375" mass="39637">MLFLRRLFVTFAVLVLALGSQASANPMLLIDTDSGAVLFEQEAGAAWHPASLTKLMTAFVAFQAISEGRVGLDTPVIISKRAFNQAPSKSGLKVDSALSMQDALYVMLVKSANDVAVAIAETVGGSEKAFVAEMNNTATKLGMTNTHYVNANGLHNDGQVTSARDLAVLSLYIRQLYPQYLPIFETEAVTLGKANLESNNDLLTHFAGTTGMKTGYVCASGLNIVATAQRNGRSLMAVVLGGVSARERGEMTAELFLRGFSGALGGTGKTILQVANTAGAAADMRPLICGKQAKAYVAEREAAYPIGLKGQPSYLTDEVKGRVYAATNLGQLRDVPLPRPRPGYARIQASTPVAAVAIEQPANLGAIVPRPRPRP</sequence>
<dbReference type="GO" id="GO:0009002">
    <property type="term" value="F:serine-type D-Ala-D-Ala carboxypeptidase activity"/>
    <property type="evidence" value="ECO:0007669"/>
    <property type="project" value="InterPro"/>
</dbReference>
<keyword evidence="12" id="KW-0121">Carboxypeptidase</keyword>
<dbReference type="GO" id="GO:0006508">
    <property type="term" value="P:proteolysis"/>
    <property type="evidence" value="ECO:0007669"/>
    <property type="project" value="InterPro"/>
</dbReference>
<evidence type="ECO:0000313" key="13">
    <source>
        <dbReference type="Proteomes" id="UP001156140"/>
    </source>
</evidence>
<evidence type="ECO:0000313" key="12">
    <source>
        <dbReference type="EMBL" id="MCI0129515.1"/>
    </source>
</evidence>
<feature type="active site" description="Acyl-ester intermediate" evidence="7">
    <location>
        <position position="51"/>
    </location>
</feature>
<dbReference type="SUPFAM" id="SSF56601">
    <property type="entry name" value="beta-lactamase/transpeptidase-like"/>
    <property type="match status" value="1"/>
</dbReference>
<dbReference type="Proteomes" id="UP001156140">
    <property type="component" value="Unassembled WGS sequence"/>
</dbReference>
<dbReference type="GO" id="GO:0009252">
    <property type="term" value="P:peptidoglycan biosynthetic process"/>
    <property type="evidence" value="ECO:0007669"/>
    <property type="project" value="UniProtKB-KW"/>
</dbReference>
<keyword evidence="13" id="KW-1185">Reference proteome</keyword>
<dbReference type="AlphaFoldDB" id="A0AA41QRT2"/>
<reference evidence="12" key="1">
    <citation type="submission" date="2022-03" db="EMBL/GenBank/DDBJ databases">
        <title>The complete genome sequence of a Methyloterrigena soli.</title>
        <authorList>
            <person name="Zi Z."/>
        </authorList>
    </citation>
    <scope>NUCLEOTIDE SEQUENCE</scope>
    <source>
        <strain evidence="12">M48</strain>
    </source>
</reference>
<feature type="binding site" evidence="8">
    <location>
        <position position="213"/>
    </location>
    <ligand>
        <name>substrate</name>
    </ligand>
</feature>
<feature type="signal peptide" evidence="10">
    <location>
        <begin position="1"/>
        <end position="24"/>
    </location>
</feature>
<keyword evidence="2 10" id="KW-0732">Signal</keyword>
<dbReference type="InterPro" id="IPR001967">
    <property type="entry name" value="Peptidase_S11_N"/>
</dbReference>
<name>A0AA41QRT2_9HYPH</name>
<evidence type="ECO:0000256" key="2">
    <source>
        <dbReference type="ARBA" id="ARBA00022729"/>
    </source>
</evidence>
<evidence type="ECO:0000256" key="8">
    <source>
        <dbReference type="PIRSR" id="PIRSR618044-2"/>
    </source>
</evidence>
<dbReference type="InterPro" id="IPR012338">
    <property type="entry name" value="Beta-lactam/transpept-like"/>
</dbReference>
<dbReference type="PRINTS" id="PR00725">
    <property type="entry name" value="DADACBPTASE1"/>
</dbReference>
<dbReference type="Pfam" id="PF00768">
    <property type="entry name" value="Peptidase_S11"/>
    <property type="match status" value="1"/>
</dbReference>
<feature type="active site" evidence="7">
    <location>
        <position position="111"/>
    </location>
</feature>
<feature type="chain" id="PRO_5041239876" evidence="10">
    <location>
        <begin position="25"/>
        <end position="375"/>
    </location>
</feature>
<dbReference type="RefSeq" id="WP_281737370.1">
    <property type="nucleotide sequence ID" value="NZ_JAKETQ010000005.1"/>
</dbReference>
<dbReference type="Gene3D" id="3.40.710.10">
    <property type="entry name" value="DD-peptidase/beta-lactamase superfamily"/>
    <property type="match status" value="1"/>
</dbReference>
<evidence type="ECO:0000256" key="1">
    <source>
        <dbReference type="ARBA" id="ARBA00007164"/>
    </source>
</evidence>
<keyword evidence="6" id="KW-0961">Cell wall biogenesis/degradation</keyword>
<keyword evidence="4" id="KW-0133">Cell shape</keyword>
<feature type="domain" description="Peptidase S11 D-alanyl-D-alanine carboxypeptidase A N-terminal" evidence="11">
    <location>
        <begin position="21"/>
        <end position="242"/>
    </location>
</feature>
<comment type="similarity">
    <text evidence="1 9">Belongs to the peptidase S11 family.</text>
</comment>
<evidence type="ECO:0000256" key="3">
    <source>
        <dbReference type="ARBA" id="ARBA00022801"/>
    </source>
</evidence>
<evidence type="ECO:0000256" key="10">
    <source>
        <dbReference type="SAM" id="SignalP"/>
    </source>
</evidence>
<evidence type="ECO:0000259" key="11">
    <source>
        <dbReference type="Pfam" id="PF00768"/>
    </source>
</evidence>
<keyword evidence="3" id="KW-0378">Hydrolase</keyword>
<proteinExistence type="inferred from homology"/>
<keyword evidence="5" id="KW-0573">Peptidoglycan synthesis</keyword>
<protein>
    <submittedName>
        <fullName evidence="12">D-alanyl-D-alanine carboxypeptidase</fullName>
    </submittedName>
</protein>
<dbReference type="GO" id="GO:0071555">
    <property type="term" value="P:cell wall organization"/>
    <property type="evidence" value="ECO:0007669"/>
    <property type="project" value="UniProtKB-KW"/>
</dbReference>
<organism evidence="12 13">
    <name type="scientific">Paradevosia shaoguanensis</name>
    <dbReference type="NCBI Taxonomy" id="1335043"/>
    <lineage>
        <taxon>Bacteria</taxon>
        <taxon>Pseudomonadati</taxon>
        <taxon>Pseudomonadota</taxon>
        <taxon>Alphaproteobacteria</taxon>
        <taxon>Hyphomicrobiales</taxon>
        <taxon>Devosiaceae</taxon>
        <taxon>Paradevosia</taxon>
    </lineage>
</organism>
<evidence type="ECO:0000256" key="9">
    <source>
        <dbReference type="RuleBase" id="RU004016"/>
    </source>
</evidence>
<dbReference type="EMBL" id="JALAZD010000005">
    <property type="protein sequence ID" value="MCI0129515.1"/>
    <property type="molecule type" value="Genomic_DNA"/>
</dbReference>
<gene>
    <name evidence="12" type="ORF">ML536_21995</name>
</gene>
<accession>A0AA41QRT2</accession>
<evidence type="ECO:0000256" key="6">
    <source>
        <dbReference type="ARBA" id="ARBA00023316"/>
    </source>
</evidence>
<dbReference type="GO" id="GO:0008360">
    <property type="term" value="P:regulation of cell shape"/>
    <property type="evidence" value="ECO:0007669"/>
    <property type="project" value="UniProtKB-KW"/>
</dbReference>
<dbReference type="PANTHER" id="PTHR21581">
    <property type="entry name" value="D-ALANYL-D-ALANINE CARBOXYPEPTIDASE"/>
    <property type="match status" value="1"/>
</dbReference>
<evidence type="ECO:0000256" key="4">
    <source>
        <dbReference type="ARBA" id="ARBA00022960"/>
    </source>
</evidence>
<keyword evidence="12" id="KW-0645">Protease</keyword>
<dbReference type="InterPro" id="IPR018044">
    <property type="entry name" value="Peptidase_S11"/>
</dbReference>
<dbReference type="PANTHER" id="PTHR21581:SF6">
    <property type="entry name" value="TRAFFICKING PROTEIN PARTICLE COMPLEX SUBUNIT 12"/>
    <property type="match status" value="1"/>
</dbReference>
<evidence type="ECO:0000256" key="7">
    <source>
        <dbReference type="PIRSR" id="PIRSR618044-1"/>
    </source>
</evidence>
<feature type="active site" description="Proton acceptor" evidence="7">
    <location>
        <position position="54"/>
    </location>
</feature>
<comment type="caution">
    <text evidence="12">The sequence shown here is derived from an EMBL/GenBank/DDBJ whole genome shotgun (WGS) entry which is preliminary data.</text>
</comment>